<dbReference type="GO" id="GO:0009103">
    <property type="term" value="P:lipopolysaccharide biosynthetic process"/>
    <property type="evidence" value="ECO:0007669"/>
    <property type="project" value="TreeGrafter"/>
</dbReference>
<name>A0A8E1QWM8_9BACT</name>
<evidence type="ECO:0000313" key="3">
    <source>
        <dbReference type="Proteomes" id="UP000036951"/>
    </source>
</evidence>
<proteinExistence type="predicted"/>
<keyword evidence="1" id="KW-0808">Transferase</keyword>
<dbReference type="AlphaFoldDB" id="A0A8E1QWM8"/>
<comment type="caution">
    <text evidence="2">The sequence shown here is derived from an EMBL/GenBank/DDBJ whole genome shotgun (WGS) entry which is preliminary data.</text>
</comment>
<evidence type="ECO:0008006" key="4">
    <source>
        <dbReference type="Google" id="ProtNLM"/>
    </source>
</evidence>
<dbReference type="Gene3D" id="3.40.50.2000">
    <property type="entry name" value="Glycogen Phosphorylase B"/>
    <property type="match status" value="2"/>
</dbReference>
<sequence>MTKNLRGMKILFISTNCSDNGGGAVITKRNLDVLKEIAGTNNVLVITIEKQRTKLSDVVDRCTKHYVVGLNSSLVKKIIQISKDFDIIWIDGSFWGRLAKELKHNGYQGRIITFFHNVEKYFRKRNFFQTLMYPLYNRPIIKSEIEGIVYSDNLIALTKRDANYIKKIKSNASITILPSSIKDSFISDKETQKNSSEKSLLKLLFVGSYFYANVNGLTWFIKNVIPKINVELTIVGSNMDRLPFHSIKNIHIHGFVPDLGVFYRNCDAIISPIFEGSGMKTKTTEALMWGKYIIGSHEAFVGFTIPRDLYKECNTADEFINGINMLSNNKPPKFIKEVRDLYLEKYSFNNSVDIIKRMLNL</sequence>
<dbReference type="EMBL" id="LFQU01000057">
    <property type="protein sequence ID" value="KOO65787.1"/>
    <property type="molecule type" value="Genomic_DNA"/>
</dbReference>
<evidence type="ECO:0000313" key="2">
    <source>
        <dbReference type="EMBL" id="KOO65787.1"/>
    </source>
</evidence>
<dbReference type="Pfam" id="PF13692">
    <property type="entry name" value="Glyco_trans_1_4"/>
    <property type="match status" value="1"/>
</dbReference>
<keyword evidence="3" id="KW-1185">Reference proteome</keyword>
<protein>
    <recommendedName>
        <fullName evidence="4">Glycosyltransferase</fullName>
    </recommendedName>
</protein>
<organism evidence="2 3">
    <name type="scientific">Xylanibacter rarus</name>
    <dbReference type="NCBI Taxonomy" id="1676614"/>
    <lineage>
        <taxon>Bacteria</taxon>
        <taxon>Pseudomonadati</taxon>
        <taxon>Bacteroidota</taxon>
        <taxon>Bacteroidia</taxon>
        <taxon>Bacteroidales</taxon>
        <taxon>Prevotellaceae</taxon>
        <taxon>Xylanibacter</taxon>
    </lineage>
</organism>
<accession>A0A8E1QWM8</accession>
<dbReference type="SUPFAM" id="SSF53756">
    <property type="entry name" value="UDP-Glycosyltransferase/glycogen phosphorylase"/>
    <property type="match status" value="1"/>
</dbReference>
<dbReference type="PANTHER" id="PTHR46401:SF2">
    <property type="entry name" value="GLYCOSYLTRANSFERASE WBBK-RELATED"/>
    <property type="match status" value="1"/>
</dbReference>
<gene>
    <name evidence="2" type="ORF">ACU52_14320</name>
</gene>
<dbReference type="PANTHER" id="PTHR46401">
    <property type="entry name" value="GLYCOSYLTRANSFERASE WBBK-RELATED"/>
    <property type="match status" value="1"/>
</dbReference>
<reference evidence="2 3" key="1">
    <citation type="submission" date="2015-06" db="EMBL/GenBank/DDBJ databases">
        <title>Prevotella sp. 109, sp. nov., a novel member of the family Prevotellaceae isolated from human faeces.</title>
        <authorList>
            <person name="Shkoporov A.N."/>
            <person name="Chaplin A.V."/>
            <person name="Kafarskaia L.I."/>
            <person name="Efimov B.A."/>
        </authorList>
    </citation>
    <scope>NUCLEOTIDE SEQUENCE [LARGE SCALE GENOMIC DNA]</scope>
    <source>
        <strain evidence="2 3">109</strain>
    </source>
</reference>
<dbReference type="GO" id="GO:0016757">
    <property type="term" value="F:glycosyltransferase activity"/>
    <property type="evidence" value="ECO:0007669"/>
    <property type="project" value="TreeGrafter"/>
</dbReference>
<evidence type="ECO:0000256" key="1">
    <source>
        <dbReference type="ARBA" id="ARBA00022679"/>
    </source>
</evidence>
<dbReference type="Proteomes" id="UP000036951">
    <property type="component" value="Unassembled WGS sequence"/>
</dbReference>
<dbReference type="OrthoDB" id="1059846at2"/>